<gene>
    <name evidence="3" type="ORF">MM239_04895</name>
</gene>
<proteinExistence type="predicted"/>
<feature type="compositionally biased region" description="Basic and acidic residues" evidence="1">
    <location>
        <begin position="135"/>
        <end position="146"/>
    </location>
</feature>
<feature type="region of interest" description="Disordered" evidence="1">
    <location>
        <begin position="134"/>
        <end position="160"/>
    </location>
</feature>
<evidence type="ECO:0000256" key="2">
    <source>
        <dbReference type="SAM" id="SignalP"/>
    </source>
</evidence>
<feature type="signal peptide" evidence="2">
    <location>
        <begin position="1"/>
        <end position="19"/>
    </location>
</feature>
<evidence type="ECO:0000313" key="3">
    <source>
        <dbReference type="EMBL" id="MCH7408721.1"/>
    </source>
</evidence>
<dbReference type="Proteomes" id="UP001165489">
    <property type="component" value="Unassembled WGS sequence"/>
</dbReference>
<dbReference type="RefSeq" id="WP_241347085.1">
    <property type="nucleotide sequence ID" value="NZ_JAKZGP010000007.1"/>
</dbReference>
<accession>A0ABS9UX17</accession>
<dbReference type="EMBL" id="JAKZGP010000007">
    <property type="protein sequence ID" value="MCH7408721.1"/>
    <property type="molecule type" value="Genomic_DNA"/>
</dbReference>
<evidence type="ECO:0000313" key="4">
    <source>
        <dbReference type="Proteomes" id="UP001165489"/>
    </source>
</evidence>
<comment type="caution">
    <text evidence="3">The sequence shown here is derived from an EMBL/GenBank/DDBJ whole genome shotgun (WGS) entry which is preliminary data.</text>
</comment>
<name>A0ABS9UX17_9BACT</name>
<reference evidence="3" key="1">
    <citation type="submission" date="2022-03" db="EMBL/GenBank/DDBJ databases">
        <title>De novo assembled genomes of Belliella spp. (Cyclobacteriaceae) strains.</title>
        <authorList>
            <person name="Szabo A."/>
            <person name="Korponai K."/>
            <person name="Felfoldi T."/>
        </authorList>
    </citation>
    <scope>NUCLEOTIDE SEQUENCE</scope>
    <source>
        <strain evidence="3">DSM 111904</strain>
    </source>
</reference>
<sequence>MKKALLFLMTFLVVLVGSAQQSTKVQDVSCSYVSQFTGKVDGQSDSVFVQTLEIDFRQEVAITGVSFDDKDYQNELLSSNRTGEANNGGGKSRKMFIGESSPYFEQIKKSKDMYLMDTEKRIYRVRLDSPVPIQTKEEYLDQDPKMVIRKPKSNDNLPKQ</sequence>
<evidence type="ECO:0000256" key="1">
    <source>
        <dbReference type="SAM" id="MobiDB-lite"/>
    </source>
</evidence>
<keyword evidence="4" id="KW-1185">Reference proteome</keyword>
<protein>
    <submittedName>
        <fullName evidence="3">Uncharacterized protein</fullName>
    </submittedName>
</protein>
<keyword evidence="2" id="KW-0732">Signal</keyword>
<feature type="chain" id="PRO_5047489328" evidence="2">
    <location>
        <begin position="20"/>
        <end position="160"/>
    </location>
</feature>
<organism evidence="3 4">
    <name type="scientific">Belliella filtrata</name>
    <dbReference type="NCBI Taxonomy" id="2923435"/>
    <lineage>
        <taxon>Bacteria</taxon>
        <taxon>Pseudomonadati</taxon>
        <taxon>Bacteroidota</taxon>
        <taxon>Cytophagia</taxon>
        <taxon>Cytophagales</taxon>
        <taxon>Cyclobacteriaceae</taxon>
        <taxon>Belliella</taxon>
    </lineage>
</organism>